<accession>A0A4R6TLN8</accession>
<name>A0A4R6TLN8_9FLAO</name>
<evidence type="ECO:0000313" key="3">
    <source>
        <dbReference type="Proteomes" id="UP000295468"/>
    </source>
</evidence>
<proteinExistence type="predicted"/>
<sequence>MSDNKENLIEKKKQQSLEEQAIDESATHGKAINHQVKDKKNHHQPRDTA</sequence>
<feature type="compositionally biased region" description="Basic and acidic residues" evidence="1">
    <location>
        <begin position="1"/>
        <end position="16"/>
    </location>
</feature>
<dbReference type="AlphaFoldDB" id="A0A4R6TLN8"/>
<organism evidence="2 3">
    <name type="scientific">Zeaxanthinibacter enoshimensis</name>
    <dbReference type="NCBI Taxonomy" id="392009"/>
    <lineage>
        <taxon>Bacteria</taxon>
        <taxon>Pseudomonadati</taxon>
        <taxon>Bacteroidota</taxon>
        <taxon>Flavobacteriia</taxon>
        <taxon>Flavobacteriales</taxon>
        <taxon>Flavobacteriaceae</taxon>
        <taxon>Zeaxanthinibacter</taxon>
    </lineage>
</organism>
<evidence type="ECO:0000256" key="1">
    <source>
        <dbReference type="SAM" id="MobiDB-lite"/>
    </source>
</evidence>
<feature type="region of interest" description="Disordered" evidence="1">
    <location>
        <begin position="1"/>
        <end position="49"/>
    </location>
</feature>
<dbReference type="RefSeq" id="WP_166636649.1">
    <property type="nucleotide sequence ID" value="NZ_SNYI01000001.1"/>
</dbReference>
<evidence type="ECO:0000313" key="2">
    <source>
        <dbReference type="EMBL" id="TDQ32382.1"/>
    </source>
</evidence>
<dbReference type="EMBL" id="SNYI01000001">
    <property type="protein sequence ID" value="TDQ32382.1"/>
    <property type="molecule type" value="Genomic_DNA"/>
</dbReference>
<keyword evidence="3" id="KW-1185">Reference proteome</keyword>
<comment type="caution">
    <text evidence="2">The sequence shown here is derived from an EMBL/GenBank/DDBJ whole genome shotgun (WGS) entry which is preliminary data.</text>
</comment>
<gene>
    <name evidence="2" type="ORF">CLV82_0209</name>
</gene>
<reference evidence="2 3" key="1">
    <citation type="submission" date="2019-03" db="EMBL/GenBank/DDBJ databases">
        <title>Genomic Encyclopedia of Archaeal and Bacterial Type Strains, Phase II (KMG-II): from individual species to whole genera.</title>
        <authorList>
            <person name="Goeker M."/>
        </authorList>
    </citation>
    <scope>NUCLEOTIDE SEQUENCE [LARGE SCALE GENOMIC DNA]</scope>
    <source>
        <strain evidence="2 3">DSM 18435</strain>
    </source>
</reference>
<protein>
    <submittedName>
        <fullName evidence="2">Uncharacterized protein</fullName>
    </submittedName>
</protein>
<dbReference type="Proteomes" id="UP000295468">
    <property type="component" value="Unassembled WGS sequence"/>
</dbReference>